<reference evidence="2 3" key="1">
    <citation type="submission" date="2023-04" db="EMBL/GenBank/DDBJ databases">
        <title>Two novel species of Flavobacterium.</title>
        <authorList>
            <person name="Liu Q."/>
            <person name="Xin Y.-H."/>
        </authorList>
    </citation>
    <scope>NUCLEOTIDE SEQUENCE [LARGE SCALE GENOMIC DNA]</scope>
    <source>
        <strain evidence="2 3">LB2P87</strain>
    </source>
</reference>
<protein>
    <recommendedName>
        <fullName evidence="4">Phage abortive infection protein</fullName>
    </recommendedName>
</protein>
<organism evidence="2 3">
    <name type="scientific">Flavobacterium yafengii</name>
    <dbReference type="NCBI Taxonomy" id="3041253"/>
    <lineage>
        <taxon>Bacteria</taxon>
        <taxon>Pseudomonadati</taxon>
        <taxon>Bacteroidota</taxon>
        <taxon>Flavobacteriia</taxon>
        <taxon>Flavobacteriales</taxon>
        <taxon>Flavobacteriaceae</taxon>
        <taxon>Flavobacterium</taxon>
    </lineage>
</organism>
<sequence length="222" mass="26173">MNKSYKYLIIGLLLLVVVSPIVLTQFSGIISFNAESGAIGDTIGGITAPLVNILGAILIYISFQEQVKANTQQIENQNIDRFRNDYEEIKKEFHLVGFSKEEIHENLKDIVFESPIDVYCRDLEIRQEGNITFEYQFKYVLYLIQYFIEELENSNLNEQNKKLFIKKMYQFYYSRIEYHIDQSIEYAEEYNYDVAFIVLAIRITKILKDIRIKYGIKDSETY</sequence>
<evidence type="ECO:0000313" key="3">
    <source>
        <dbReference type="Proteomes" id="UP001228643"/>
    </source>
</evidence>
<evidence type="ECO:0008006" key="4">
    <source>
        <dbReference type="Google" id="ProtNLM"/>
    </source>
</evidence>
<dbReference type="EMBL" id="JASCRY010000001">
    <property type="protein sequence ID" value="MDI5948189.1"/>
    <property type="molecule type" value="Genomic_DNA"/>
</dbReference>
<keyword evidence="1" id="KW-1133">Transmembrane helix</keyword>
<feature type="transmembrane region" description="Helical" evidence="1">
    <location>
        <begin position="7"/>
        <end position="30"/>
    </location>
</feature>
<proteinExistence type="predicted"/>
<name>A0AAW6TID5_9FLAO</name>
<evidence type="ECO:0000313" key="2">
    <source>
        <dbReference type="EMBL" id="MDI5948189.1"/>
    </source>
</evidence>
<dbReference type="Proteomes" id="UP001228643">
    <property type="component" value="Unassembled WGS sequence"/>
</dbReference>
<gene>
    <name evidence="2" type="ORF">QLS97_00875</name>
</gene>
<accession>A0AAW6TID5</accession>
<dbReference type="RefSeq" id="WP_282713812.1">
    <property type="nucleotide sequence ID" value="NZ_JASCRY010000001.1"/>
</dbReference>
<dbReference type="AlphaFoldDB" id="A0AAW6TID5"/>
<feature type="transmembrane region" description="Helical" evidence="1">
    <location>
        <begin position="42"/>
        <end position="63"/>
    </location>
</feature>
<keyword evidence="1" id="KW-0812">Transmembrane</keyword>
<keyword evidence="3" id="KW-1185">Reference proteome</keyword>
<keyword evidence="1" id="KW-0472">Membrane</keyword>
<comment type="caution">
    <text evidence="2">The sequence shown here is derived from an EMBL/GenBank/DDBJ whole genome shotgun (WGS) entry which is preliminary data.</text>
</comment>
<evidence type="ECO:0000256" key="1">
    <source>
        <dbReference type="SAM" id="Phobius"/>
    </source>
</evidence>